<gene>
    <name evidence="2" type="ORF">SAMN04487928_12460</name>
</gene>
<dbReference type="InterPro" id="IPR025282">
    <property type="entry name" value="DUF4214"/>
</dbReference>
<evidence type="ECO:0000313" key="3">
    <source>
        <dbReference type="Proteomes" id="UP000182624"/>
    </source>
</evidence>
<dbReference type="AlphaFoldDB" id="A0A1I5WR97"/>
<sequence length="56" mass="6261">MCMESSMLRKWGREYDDAGLEDWVGQLDRGEKTRDGVISGFAKSAEFSNIMAQSGL</sequence>
<dbReference type="EMBL" id="FOXO01000024">
    <property type="protein sequence ID" value="SFQ22230.1"/>
    <property type="molecule type" value="Genomic_DNA"/>
</dbReference>
<protein>
    <recommendedName>
        <fullName evidence="1">DUF4214 domain-containing protein</fullName>
    </recommendedName>
</protein>
<organism evidence="2 3">
    <name type="scientific">Butyrivibrio proteoclasticus</name>
    <dbReference type="NCBI Taxonomy" id="43305"/>
    <lineage>
        <taxon>Bacteria</taxon>
        <taxon>Bacillati</taxon>
        <taxon>Bacillota</taxon>
        <taxon>Clostridia</taxon>
        <taxon>Lachnospirales</taxon>
        <taxon>Lachnospiraceae</taxon>
        <taxon>Butyrivibrio</taxon>
    </lineage>
</organism>
<evidence type="ECO:0000313" key="2">
    <source>
        <dbReference type="EMBL" id="SFQ22230.1"/>
    </source>
</evidence>
<reference evidence="3" key="1">
    <citation type="submission" date="2016-10" db="EMBL/GenBank/DDBJ databases">
        <authorList>
            <person name="Varghese N."/>
            <person name="Submissions S."/>
        </authorList>
    </citation>
    <scope>NUCLEOTIDE SEQUENCE [LARGE SCALE GENOMIC DNA]</scope>
    <source>
        <strain evidence="3">P18</strain>
    </source>
</reference>
<proteinExistence type="predicted"/>
<evidence type="ECO:0000259" key="1">
    <source>
        <dbReference type="Pfam" id="PF13946"/>
    </source>
</evidence>
<accession>A0A1I5WR97</accession>
<dbReference type="Pfam" id="PF13946">
    <property type="entry name" value="DUF4214"/>
    <property type="match status" value="1"/>
</dbReference>
<name>A0A1I5WR97_9FIRM</name>
<feature type="domain" description="DUF4214" evidence="1">
    <location>
        <begin position="12"/>
        <end position="49"/>
    </location>
</feature>
<dbReference type="Proteomes" id="UP000182624">
    <property type="component" value="Unassembled WGS sequence"/>
</dbReference>
<keyword evidence="3" id="KW-1185">Reference proteome</keyword>